<protein>
    <submittedName>
        <fullName evidence="2">Uncharacterized protein (DUF1501 family)</fullName>
    </submittedName>
</protein>
<sequence>MQRRAFLKILGLIPLIPYSSNLAFAAAPAGNYRNLLVLLELKGGNDGLNTVIPYSDSEYYSLRPRIAIPRDHVLQLDGVTGLHPSLQAMMPLWQGGEMAVIQGVGYPEPNLSHFRSIEIWETASSSKDYLPEGWLSRVFDAYPPPQSFAADGIVVGSQELGPMGGGNTRAVVLSNTEQFLRQSKEAGDMAGSVPNAALAHVLKVESDIRQAASNITVNFPFKTEFPKSQLSNALKTAAQVVAGNAGIAVVKVTHNGFDTHSNQIGTQARLLKEMAEGLVAFKSALTELNRWDSTLIMSYAEFGRRPKENASGGTDHGTANAHFMLGGRVKGGLYGTRPQLAQLEGGNLSYGLDFRSLYATAIEKWWGGSASRILGGRFSSLDVLKA</sequence>
<keyword evidence="1" id="KW-0732">Signal</keyword>
<dbReference type="Proteomes" id="UP000295367">
    <property type="component" value="Unassembled WGS sequence"/>
</dbReference>
<feature type="chain" id="PRO_5020260705" evidence="1">
    <location>
        <begin position="26"/>
        <end position="386"/>
    </location>
</feature>
<evidence type="ECO:0000313" key="3">
    <source>
        <dbReference type="Proteomes" id="UP000295367"/>
    </source>
</evidence>
<dbReference type="PANTHER" id="PTHR43737:SF1">
    <property type="entry name" value="DUF1501 DOMAIN-CONTAINING PROTEIN"/>
    <property type="match status" value="1"/>
</dbReference>
<evidence type="ECO:0000256" key="1">
    <source>
        <dbReference type="SAM" id="SignalP"/>
    </source>
</evidence>
<dbReference type="AlphaFoldDB" id="A0A4R3Y623"/>
<reference evidence="2 3" key="1">
    <citation type="submission" date="2019-03" db="EMBL/GenBank/DDBJ databases">
        <title>Genomic Encyclopedia of Type Strains, Phase IV (KMG-IV): sequencing the most valuable type-strain genomes for metagenomic binning, comparative biology and taxonomic classification.</title>
        <authorList>
            <person name="Goeker M."/>
        </authorList>
    </citation>
    <scope>NUCLEOTIDE SEQUENCE [LARGE SCALE GENOMIC DNA]</scope>
    <source>
        <strain evidence="2 3">DSM 100309</strain>
    </source>
</reference>
<organism evidence="2 3">
    <name type="scientific">Sulfurirhabdus autotrophica</name>
    <dbReference type="NCBI Taxonomy" id="1706046"/>
    <lineage>
        <taxon>Bacteria</taxon>
        <taxon>Pseudomonadati</taxon>
        <taxon>Pseudomonadota</taxon>
        <taxon>Betaproteobacteria</taxon>
        <taxon>Nitrosomonadales</taxon>
        <taxon>Sulfuricellaceae</taxon>
        <taxon>Sulfurirhabdus</taxon>
    </lineage>
</organism>
<comment type="caution">
    <text evidence="2">The sequence shown here is derived from an EMBL/GenBank/DDBJ whole genome shotgun (WGS) entry which is preliminary data.</text>
</comment>
<keyword evidence="3" id="KW-1185">Reference proteome</keyword>
<dbReference type="EMBL" id="SMCO01000008">
    <property type="protein sequence ID" value="TCV85914.1"/>
    <property type="molecule type" value="Genomic_DNA"/>
</dbReference>
<name>A0A4R3Y623_9PROT</name>
<dbReference type="PANTHER" id="PTHR43737">
    <property type="entry name" value="BLL7424 PROTEIN"/>
    <property type="match status" value="1"/>
</dbReference>
<dbReference type="Pfam" id="PF07394">
    <property type="entry name" value="DUF1501"/>
    <property type="match status" value="1"/>
</dbReference>
<evidence type="ECO:0000313" key="2">
    <source>
        <dbReference type="EMBL" id="TCV85914.1"/>
    </source>
</evidence>
<dbReference type="InterPro" id="IPR010869">
    <property type="entry name" value="DUF1501"/>
</dbReference>
<feature type="signal peptide" evidence="1">
    <location>
        <begin position="1"/>
        <end position="25"/>
    </location>
</feature>
<dbReference type="OrthoDB" id="9779968at2"/>
<accession>A0A4R3Y623</accession>
<gene>
    <name evidence="2" type="ORF">EDC63_108122</name>
</gene>
<proteinExistence type="predicted"/>
<dbReference type="RefSeq" id="WP_124946628.1">
    <property type="nucleotide sequence ID" value="NZ_BHVT01000037.1"/>
</dbReference>